<sequence>MTNMVNSNAGSHSNRLKLASFNLFNYIEPPLAFYDFENIYSAEQWQKKQAWLADFLGQHQPDVIGFQEVFSAAALEQQMRLAGYEHFAVVDEPTVIDDYICRDPVVALSSKYPIIEVCAIEAKPEYVHALGLDTGFSFSRKPLRASVNLPQIGVCDIYVVHFKSKRPHLDGLPQPQFTQAPASTSAAPLVNFGELLGRNSLGQWASSVQRGSEAALLFQSMLQRRIETGYPMVLMGDFNEELTSSVLSALTTRELRFEKEGYDQLANYPLTDAYKLFQQGLTDLFGLKDADETVPANLETNFEASFEDPALEQQLLAKARASRAPTHYYGAYGSVLDYLLLSADFDPSFDKSVAEVCDYHTEDRHLVNPSFERDSQSSDHAPVICTLRIRT</sequence>
<gene>
    <name evidence="2" type="ORF">OS133_15405</name>
    <name evidence="3" type="ORF">OS134_03265</name>
</gene>
<keyword evidence="2" id="KW-0378">Hydrolase</keyword>
<evidence type="ECO:0000313" key="4">
    <source>
        <dbReference type="Proteomes" id="UP001259340"/>
    </source>
</evidence>
<dbReference type="InterPro" id="IPR036691">
    <property type="entry name" value="Endo/exonu/phosph_ase_sf"/>
</dbReference>
<accession>A0AAW8NP90</accession>
<keyword evidence="5" id="KW-1185">Reference proteome</keyword>
<dbReference type="Proteomes" id="UP001259340">
    <property type="component" value="Unassembled WGS sequence"/>
</dbReference>
<reference evidence="2" key="2">
    <citation type="submission" date="2022-11" db="EMBL/GenBank/DDBJ databases">
        <title>Prophages regulate Shewanella fidelis motility and biofilm formation: implications for gut colonization dynamics in Ciona robusta.</title>
        <authorList>
            <person name="Natarajan O."/>
            <person name="Gibboney S.L."/>
            <person name="Young M.N."/>
            <person name="Lim S.J."/>
            <person name="Pluta N."/>
            <person name="Atkinson C.G.F."/>
            <person name="Leigh B.A."/>
            <person name="Liberti A."/>
            <person name="Kees E."/>
            <person name="Breitbart M."/>
            <person name="Gralnick J."/>
            <person name="Dishaw L.J."/>
        </authorList>
    </citation>
    <scope>NUCLEOTIDE SEQUENCE</scope>
    <source>
        <strain evidence="2">3313</strain>
    </source>
</reference>
<dbReference type="GO" id="GO:0016020">
    <property type="term" value="C:membrane"/>
    <property type="evidence" value="ECO:0007669"/>
    <property type="project" value="GOC"/>
</dbReference>
<name>A0AAW8NP90_9GAMM</name>
<dbReference type="Gene3D" id="3.60.10.10">
    <property type="entry name" value="Endonuclease/exonuclease/phosphatase"/>
    <property type="match status" value="1"/>
</dbReference>
<keyword evidence="2" id="KW-0540">Nuclease</keyword>
<proteinExistence type="predicted"/>
<evidence type="ECO:0000259" key="1">
    <source>
        <dbReference type="Pfam" id="PF03372"/>
    </source>
</evidence>
<dbReference type="GO" id="GO:0004519">
    <property type="term" value="F:endonuclease activity"/>
    <property type="evidence" value="ECO:0007669"/>
    <property type="project" value="UniProtKB-KW"/>
</dbReference>
<dbReference type="InterPro" id="IPR051916">
    <property type="entry name" value="GPI-anchor_lipid_remodeler"/>
</dbReference>
<evidence type="ECO:0000313" key="3">
    <source>
        <dbReference type="EMBL" id="MDW4823090.1"/>
    </source>
</evidence>
<dbReference type="InterPro" id="IPR005135">
    <property type="entry name" value="Endo/exonuclease/phosphatase"/>
</dbReference>
<dbReference type="PANTHER" id="PTHR14859:SF15">
    <property type="entry name" value="ENDONUCLEASE_EXONUCLEASE_PHOSPHATASE DOMAIN-CONTAINING PROTEIN"/>
    <property type="match status" value="1"/>
</dbReference>
<evidence type="ECO:0000313" key="5">
    <source>
        <dbReference type="Proteomes" id="UP001271263"/>
    </source>
</evidence>
<dbReference type="Pfam" id="PF03372">
    <property type="entry name" value="Exo_endo_phos"/>
    <property type="match status" value="1"/>
</dbReference>
<dbReference type="PANTHER" id="PTHR14859">
    <property type="entry name" value="CALCOFLUOR WHITE HYPERSENSITIVE PROTEIN PRECURSOR"/>
    <property type="match status" value="1"/>
</dbReference>
<dbReference type="SUPFAM" id="SSF56219">
    <property type="entry name" value="DNase I-like"/>
    <property type="match status" value="1"/>
</dbReference>
<dbReference type="GO" id="GO:0006506">
    <property type="term" value="P:GPI anchor biosynthetic process"/>
    <property type="evidence" value="ECO:0007669"/>
    <property type="project" value="TreeGrafter"/>
</dbReference>
<evidence type="ECO:0000313" key="2">
    <source>
        <dbReference type="EMBL" id="MDR8525008.1"/>
    </source>
</evidence>
<dbReference type="AlphaFoldDB" id="A0AAW8NP90"/>
<reference evidence="3 5" key="1">
    <citation type="journal article" date="2022" name="bioRxiv">
        <title>Prophages regulate Shewanella fidelis 3313 motility and biofilm formation: implications for gut colonization dynamics in Ciona robusta.</title>
        <authorList>
            <person name="Natarajan O."/>
            <person name="Gibboney S.L."/>
            <person name="Young M.N."/>
            <person name="Lim S.J."/>
            <person name="Pluta N."/>
            <person name="Atkinson C.G."/>
            <person name="Leigh B.A."/>
            <person name="Liberti A."/>
            <person name="Kees E.D."/>
            <person name="Breitbart M."/>
            <person name="Gralnick J.A."/>
            <person name="Dishaw L.J."/>
        </authorList>
    </citation>
    <scope>NUCLEOTIDE SEQUENCE [LARGE SCALE GENOMIC DNA]</scope>
    <source>
        <strain evidence="3 5">JG4066</strain>
    </source>
</reference>
<dbReference type="EMBL" id="JAPMLD010000001">
    <property type="protein sequence ID" value="MDW4823090.1"/>
    <property type="molecule type" value="Genomic_DNA"/>
</dbReference>
<protein>
    <submittedName>
        <fullName evidence="2">Endonuclease/exonuclease/phosphatase family protein</fullName>
    </submittedName>
</protein>
<organism evidence="2 4">
    <name type="scientific">Shewanella fidelis</name>
    <dbReference type="NCBI Taxonomy" id="173509"/>
    <lineage>
        <taxon>Bacteria</taxon>
        <taxon>Pseudomonadati</taxon>
        <taxon>Pseudomonadota</taxon>
        <taxon>Gammaproteobacteria</taxon>
        <taxon>Alteromonadales</taxon>
        <taxon>Shewanellaceae</taxon>
        <taxon>Shewanella</taxon>
    </lineage>
</organism>
<feature type="domain" description="Endonuclease/exonuclease/phosphatase" evidence="1">
    <location>
        <begin position="41"/>
        <end position="380"/>
    </location>
</feature>
<dbReference type="EMBL" id="JAPMLE010000001">
    <property type="protein sequence ID" value="MDR8525008.1"/>
    <property type="molecule type" value="Genomic_DNA"/>
</dbReference>
<keyword evidence="2" id="KW-0255">Endonuclease</keyword>
<dbReference type="Proteomes" id="UP001271263">
    <property type="component" value="Unassembled WGS sequence"/>
</dbReference>
<comment type="caution">
    <text evidence="2">The sequence shown here is derived from an EMBL/GenBank/DDBJ whole genome shotgun (WGS) entry which is preliminary data.</text>
</comment>